<sequence length="147" mass="16383">MENGSKFYMVKKKALPEILLKVAEANVLLNRGKAKTIKEAIDAVGISRSSYYKYKDDIFPIHEKIQGKTITFVMEMEDQPGLLSSILKIVADCKANILSIHQSIPVNHIALITLSVMILPITEDVAVLFDRIENADGINNLKIVSEE</sequence>
<dbReference type="Pfam" id="PF01842">
    <property type="entry name" value="ACT"/>
    <property type="match status" value="1"/>
</dbReference>
<dbReference type="Proteomes" id="UP000095679">
    <property type="component" value="Unassembled WGS sequence"/>
</dbReference>
<dbReference type="Proteomes" id="UP000283497">
    <property type="component" value="Unassembled WGS sequence"/>
</dbReference>
<evidence type="ECO:0000313" key="5">
    <source>
        <dbReference type="EMBL" id="RGI92150.1"/>
    </source>
</evidence>
<dbReference type="NCBIfam" id="NF003361">
    <property type="entry name" value="PRK04435.1"/>
    <property type="match status" value="1"/>
</dbReference>
<dbReference type="Proteomes" id="UP000284621">
    <property type="component" value="Unassembled WGS sequence"/>
</dbReference>
<evidence type="ECO:0000313" key="9">
    <source>
        <dbReference type="EMBL" id="RHN05863.1"/>
    </source>
</evidence>
<evidence type="ECO:0000313" key="15">
    <source>
        <dbReference type="Proteomes" id="UP000284621"/>
    </source>
</evidence>
<evidence type="ECO:0000313" key="6">
    <source>
        <dbReference type="EMBL" id="RGZ79224.1"/>
    </source>
</evidence>
<evidence type="ECO:0000313" key="16">
    <source>
        <dbReference type="Proteomes" id="UP000286561"/>
    </source>
</evidence>
<feature type="domain" description="ACT" evidence="2">
    <location>
        <begin position="71"/>
        <end position="146"/>
    </location>
</feature>
<dbReference type="EMBL" id="CYYC01000018">
    <property type="protein sequence ID" value="CUN01498.1"/>
    <property type="molecule type" value="Genomic_DNA"/>
</dbReference>
<dbReference type="PROSITE" id="PS51671">
    <property type="entry name" value="ACT"/>
    <property type="match status" value="1"/>
</dbReference>
<reference evidence="12 13" key="2">
    <citation type="submission" date="2018-08" db="EMBL/GenBank/DDBJ databases">
        <title>A genome reference for cultivated species of the human gut microbiota.</title>
        <authorList>
            <person name="Zou Y."/>
            <person name="Xue W."/>
            <person name="Luo G."/>
        </authorList>
    </citation>
    <scope>NUCLEOTIDE SEQUENCE [LARGE SCALE GENOMIC DNA]</scope>
    <source>
        <strain evidence="9 14">AF31-17AC</strain>
        <strain evidence="8 13">AF45-14BH</strain>
        <strain evidence="7 15">AM34-3LB</strain>
        <strain evidence="6 16">AM48-23BH</strain>
        <strain evidence="5 12">TM10-1AC</strain>
    </source>
</reference>
<dbReference type="EMBL" id="QRNJ01000040">
    <property type="protein sequence ID" value="RHK37933.1"/>
    <property type="molecule type" value="Genomic_DNA"/>
</dbReference>
<dbReference type="Proteomes" id="UP000262524">
    <property type="component" value="Unassembled WGS sequence"/>
</dbReference>
<gene>
    <name evidence="8" type="ORF">DW068_10530</name>
    <name evidence="7" type="ORF">DW833_09670</name>
    <name evidence="6" type="ORF">DW972_12640</name>
    <name evidence="9" type="ORF">DWZ29_16505</name>
    <name evidence="5" type="ORF">DXD91_01240</name>
    <name evidence="4" type="ORF">ERS852450_00004</name>
    <name evidence="3" type="ORF">ERS852578_01649</name>
</gene>
<proteinExistence type="inferred from homology"/>
<comment type="similarity">
    <text evidence="1">Belongs to the UPF0735 family.</text>
</comment>
<dbReference type="EMBL" id="QSOE01000004">
    <property type="protein sequence ID" value="RGI92150.1"/>
    <property type="molecule type" value="Genomic_DNA"/>
</dbReference>
<accession>A0A173TJR0</accession>
<name>A0A173TJR0_9FIRM</name>
<reference evidence="10 11" key="1">
    <citation type="submission" date="2015-09" db="EMBL/GenBank/DDBJ databases">
        <authorList>
            <consortium name="Pathogen Informatics"/>
        </authorList>
    </citation>
    <scope>NUCLEOTIDE SEQUENCE [LARGE SCALE GENOMIC DNA]</scope>
    <source>
        <strain evidence="4 11">2789STDY5834835</strain>
        <strain evidence="3 10">2789STDY5834966</strain>
    </source>
</reference>
<dbReference type="EMBL" id="QSEP01000111">
    <property type="protein sequence ID" value="RGZ79224.1"/>
    <property type="molecule type" value="Genomic_DNA"/>
</dbReference>
<dbReference type="InterPro" id="IPR045865">
    <property type="entry name" value="ACT-like_dom_sf"/>
</dbReference>
<dbReference type="Proteomes" id="UP000095390">
    <property type="component" value="Unassembled WGS sequence"/>
</dbReference>
<evidence type="ECO:0000313" key="4">
    <source>
        <dbReference type="EMBL" id="CUN45892.1"/>
    </source>
</evidence>
<organism evidence="3 10">
    <name type="scientific">Anaerobutyricum hallii</name>
    <dbReference type="NCBI Taxonomy" id="39488"/>
    <lineage>
        <taxon>Bacteria</taxon>
        <taxon>Bacillati</taxon>
        <taxon>Bacillota</taxon>
        <taxon>Clostridia</taxon>
        <taxon>Lachnospirales</taxon>
        <taxon>Lachnospiraceae</taxon>
        <taxon>Anaerobutyricum</taxon>
    </lineage>
</organism>
<keyword evidence="15" id="KW-1185">Reference proteome</keyword>
<evidence type="ECO:0000313" key="13">
    <source>
        <dbReference type="Proteomes" id="UP000283497"/>
    </source>
</evidence>
<dbReference type="OrthoDB" id="9788773at2"/>
<dbReference type="RefSeq" id="WP_005350177.1">
    <property type="nucleotide sequence ID" value="NZ_BLYK01000024.1"/>
</dbReference>
<dbReference type="EMBL" id="QSID01000010">
    <property type="protein sequence ID" value="RHC63641.1"/>
    <property type="molecule type" value="Genomic_DNA"/>
</dbReference>
<evidence type="ECO:0000256" key="1">
    <source>
        <dbReference type="HAMAP-Rule" id="MF_00707"/>
    </source>
</evidence>
<evidence type="ECO:0000313" key="7">
    <source>
        <dbReference type="EMBL" id="RHC63641.1"/>
    </source>
</evidence>
<evidence type="ECO:0000313" key="14">
    <source>
        <dbReference type="Proteomes" id="UP000283700"/>
    </source>
</evidence>
<dbReference type="AlphaFoldDB" id="A0A173TJR0"/>
<dbReference type="InterPro" id="IPR002912">
    <property type="entry name" value="ACT_dom"/>
</dbReference>
<dbReference type="Gene3D" id="3.30.70.260">
    <property type="match status" value="1"/>
</dbReference>
<dbReference type="PIRSF" id="PIRSF025624">
    <property type="entry name" value="ACT_PheB"/>
    <property type="match status" value="1"/>
</dbReference>
<dbReference type="SUPFAM" id="SSF55021">
    <property type="entry name" value="ACT-like"/>
    <property type="match status" value="1"/>
</dbReference>
<dbReference type="Proteomes" id="UP000283700">
    <property type="component" value="Unassembled WGS sequence"/>
</dbReference>
<dbReference type="GeneID" id="75048275"/>
<dbReference type="InterPro" id="IPR008310">
    <property type="entry name" value="UPF0735_ACT_dom-cont"/>
</dbReference>
<dbReference type="EMBL" id="CYZL01000001">
    <property type="protein sequence ID" value="CUN45892.1"/>
    <property type="molecule type" value="Genomic_DNA"/>
</dbReference>
<dbReference type="HAMAP" id="MF_00707">
    <property type="entry name" value="UPF0735"/>
    <property type="match status" value="1"/>
</dbReference>
<evidence type="ECO:0000313" key="11">
    <source>
        <dbReference type="Proteomes" id="UP000095679"/>
    </source>
</evidence>
<evidence type="ECO:0000259" key="2">
    <source>
        <dbReference type="PROSITE" id="PS51671"/>
    </source>
</evidence>
<evidence type="ECO:0000313" key="8">
    <source>
        <dbReference type="EMBL" id="RHK37933.1"/>
    </source>
</evidence>
<evidence type="ECO:0000313" key="12">
    <source>
        <dbReference type="Proteomes" id="UP000262524"/>
    </source>
</evidence>
<dbReference type="Proteomes" id="UP000286561">
    <property type="component" value="Unassembled WGS sequence"/>
</dbReference>
<protein>
    <recommendedName>
        <fullName evidence="1">UPF0735 ACT domain-containing protein DW068_10530</fullName>
    </recommendedName>
</protein>
<evidence type="ECO:0000313" key="3">
    <source>
        <dbReference type="EMBL" id="CUN01498.1"/>
    </source>
</evidence>
<dbReference type="EMBL" id="QRQO01000086">
    <property type="protein sequence ID" value="RHN05863.1"/>
    <property type="molecule type" value="Genomic_DNA"/>
</dbReference>
<evidence type="ECO:0000313" key="10">
    <source>
        <dbReference type="Proteomes" id="UP000095390"/>
    </source>
</evidence>